<dbReference type="Proteomes" id="UP000603227">
    <property type="component" value="Unassembled WGS sequence"/>
</dbReference>
<accession>A0A918ZPZ3</accession>
<reference evidence="1" key="1">
    <citation type="journal article" date="2014" name="Int. J. Syst. Evol. Microbiol.">
        <title>Complete genome sequence of Corynebacterium casei LMG S-19264T (=DSM 44701T), isolated from a smear-ripened cheese.</title>
        <authorList>
            <consortium name="US DOE Joint Genome Institute (JGI-PGF)"/>
            <person name="Walter F."/>
            <person name="Albersmeier A."/>
            <person name="Kalinowski J."/>
            <person name="Ruckert C."/>
        </authorList>
    </citation>
    <scope>NUCLEOTIDE SEQUENCE</scope>
    <source>
        <strain evidence="1">CGMCC 4.7403</strain>
    </source>
</reference>
<gene>
    <name evidence="1" type="ORF">GCM10017771_88410</name>
</gene>
<reference evidence="1" key="2">
    <citation type="submission" date="2020-09" db="EMBL/GenBank/DDBJ databases">
        <authorList>
            <person name="Sun Q."/>
            <person name="Zhou Y."/>
        </authorList>
    </citation>
    <scope>NUCLEOTIDE SEQUENCE</scope>
    <source>
        <strain evidence="1">CGMCC 4.7403</strain>
    </source>
</reference>
<evidence type="ECO:0000313" key="2">
    <source>
        <dbReference type="Proteomes" id="UP000603227"/>
    </source>
</evidence>
<comment type="caution">
    <text evidence="1">The sequence shown here is derived from an EMBL/GenBank/DDBJ whole genome shotgun (WGS) entry which is preliminary data.</text>
</comment>
<evidence type="ECO:0000313" key="1">
    <source>
        <dbReference type="EMBL" id="GHE64782.1"/>
    </source>
</evidence>
<name>A0A918ZPZ3_9ACTN</name>
<keyword evidence="2" id="KW-1185">Reference proteome</keyword>
<organism evidence="1 2">
    <name type="scientific">Streptomyces capitiformicae</name>
    <dbReference type="NCBI Taxonomy" id="2014920"/>
    <lineage>
        <taxon>Bacteria</taxon>
        <taxon>Bacillati</taxon>
        <taxon>Actinomycetota</taxon>
        <taxon>Actinomycetes</taxon>
        <taxon>Kitasatosporales</taxon>
        <taxon>Streptomycetaceae</taxon>
        <taxon>Streptomyces</taxon>
    </lineage>
</organism>
<sequence>MLEALTAERGLTKAWYYLAAKVVRLALAVREADGVETAPETLLRDLPTNGDTVCLVLLRAGLLAASHPRHLSRVGPPQAPDAAPVPNSWSAPRQCSYCQAWMPGRRHAGFLCEPCRYWRERQQPGDCTRCRREGLRCVPATAAPAIPTVMPTGHGLPSGRPRSW</sequence>
<dbReference type="EMBL" id="BNAT01000060">
    <property type="protein sequence ID" value="GHE64782.1"/>
    <property type="molecule type" value="Genomic_DNA"/>
</dbReference>
<dbReference type="AlphaFoldDB" id="A0A918ZPZ3"/>
<protein>
    <submittedName>
        <fullName evidence="1">Uncharacterized protein</fullName>
    </submittedName>
</protein>
<proteinExistence type="predicted"/>